<accession>A0A8J2QMW4</accession>
<feature type="compositionally biased region" description="Basic and acidic residues" evidence="1">
    <location>
        <begin position="41"/>
        <end position="57"/>
    </location>
</feature>
<evidence type="ECO:0000256" key="1">
    <source>
        <dbReference type="SAM" id="MobiDB-lite"/>
    </source>
</evidence>
<evidence type="ECO:0000313" key="2">
    <source>
        <dbReference type="EMBL" id="CAG9566062.1"/>
    </source>
</evidence>
<dbReference type="AlphaFoldDB" id="A0A8J2QMW4"/>
<name>A0A8J2QMW4_9NEOP</name>
<sequence>MLKGATEQTAYMMEVVSSPIDIRNIRHVADMSPPLTWEDGEGGKREGVGKDGKRERATGSLTHPTKRSH</sequence>
<reference evidence="2" key="1">
    <citation type="submission" date="2021-09" db="EMBL/GenBank/DDBJ databases">
        <authorList>
            <person name="Martin H S."/>
        </authorList>
    </citation>
    <scope>NUCLEOTIDE SEQUENCE</scope>
</reference>
<comment type="caution">
    <text evidence="2">The sequence shown here is derived from an EMBL/GenBank/DDBJ whole genome shotgun (WGS) entry which is preliminary data.</text>
</comment>
<evidence type="ECO:0000313" key="3">
    <source>
        <dbReference type="Proteomes" id="UP000789524"/>
    </source>
</evidence>
<gene>
    <name evidence="2" type="ORF">DCHRY22_LOCUS6784</name>
</gene>
<organism evidence="2 3">
    <name type="scientific">Danaus chrysippus</name>
    <name type="common">African queen</name>
    <dbReference type="NCBI Taxonomy" id="151541"/>
    <lineage>
        <taxon>Eukaryota</taxon>
        <taxon>Metazoa</taxon>
        <taxon>Ecdysozoa</taxon>
        <taxon>Arthropoda</taxon>
        <taxon>Hexapoda</taxon>
        <taxon>Insecta</taxon>
        <taxon>Pterygota</taxon>
        <taxon>Neoptera</taxon>
        <taxon>Endopterygota</taxon>
        <taxon>Lepidoptera</taxon>
        <taxon>Glossata</taxon>
        <taxon>Ditrysia</taxon>
        <taxon>Papilionoidea</taxon>
        <taxon>Nymphalidae</taxon>
        <taxon>Danainae</taxon>
        <taxon>Danaini</taxon>
        <taxon>Danaina</taxon>
        <taxon>Danaus</taxon>
        <taxon>Anosia</taxon>
    </lineage>
</organism>
<protein>
    <submittedName>
        <fullName evidence="2">(African queen) hypothetical protein</fullName>
    </submittedName>
</protein>
<feature type="region of interest" description="Disordered" evidence="1">
    <location>
        <begin position="32"/>
        <end position="69"/>
    </location>
</feature>
<keyword evidence="3" id="KW-1185">Reference proteome</keyword>
<dbReference type="EMBL" id="CAKASE010000055">
    <property type="protein sequence ID" value="CAG9566062.1"/>
    <property type="molecule type" value="Genomic_DNA"/>
</dbReference>
<dbReference type="Proteomes" id="UP000789524">
    <property type="component" value="Unassembled WGS sequence"/>
</dbReference>
<proteinExistence type="predicted"/>